<gene>
    <name evidence="1" type="ORF">BRAD3257_3256</name>
</gene>
<evidence type="ECO:0000313" key="1">
    <source>
        <dbReference type="EMBL" id="SPP94296.1"/>
    </source>
</evidence>
<name>A0A2U3PYV7_9BRAD</name>
<dbReference type="EMBL" id="LS398110">
    <property type="protein sequence ID" value="SPP94296.1"/>
    <property type="molecule type" value="Genomic_DNA"/>
</dbReference>
<accession>A0A2U3PYV7</accession>
<dbReference type="Proteomes" id="UP000246085">
    <property type="component" value="Chromosome BRAD3257"/>
</dbReference>
<evidence type="ECO:0000313" key="2">
    <source>
        <dbReference type="Proteomes" id="UP000246085"/>
    </source>
</evidence>
<protein>
    <submittedName>
        <fullName evidence="1">Uncharacterized protein</fullName>
    </submittedName>
</protein>
<organism evidence="1 2">
    <name type="scientific">Bradyrhizobium vignae</name>
    <dbReference type="NCBI Taxonomy" id="1549949"/>
    <lineage>
        <taxon>Bacteria</taxon>
        <taxon>Pseudomonadati</taxon>
        <taxon>Pseudomonadota</taxon>
        <taxon>Alphaproteobacteria</taxon>
        <taxon>Hyphomicrobiales</taxon>
        <taxon>Nitrobacteraceae</taxon>
        <taxon>Bradyrhizobium</taxon>
    </lineage>
</organism>
<sequence length="43" mass="4872">MKQFWRKWTYEAPLAIGDALWGQLVPRIPDVASLQSATRPCVA</sequence>
<proteinExistence type="predicted"/>
<dbReference type="KEGG" id="bvz:BRAD3257_3256"/>
<dbReference type="AlphaFoldDB" id="A0A2U3PYV7"/>
<reference evidence="1 2" key="1">
    <citation type="submission" date="2018-03" db="EMBL/GenBank/DDBJ databases">
        <authorList>
            <person name="Gully D."/>
        </authorList>
    </citation>
    <scope>NUCLEOTIDE SEQUENCE [LARGE SCALE GENOMIC DNA]</scope>
    <source>
        <strain evidence="1">ORS3257</strain>
    </source>
</reference>